<dbReference type="PANTHER" id="PTHR42686">
    <property type="entry name" value="GH17980P-RELATED"/>
    <property type="match status" value="1"/>
</dbReference>
<feature type="domain" description="NADP-dependent oxidoreductase" evidence="1">
    <location>
        <begin position="16"/>
        <end position="315"/>
    </location>
</feature>
<dbReference type="EMBL" id="WIXK01000012">
    <property type="protein sequence ID" value="MQY44231.1"/>
    <property type="molecule type" value="Genomic_DNA"/>
</dbReference>
<evidence type="ECO:0000313" key="2">
    <source>
        <dbReference type="EMBL" id="MQY44231.1"/>
    </source>
</evidence>
<dbReference type="GO" id="GO:0016491">
    <property type="term" value="F:oxidoreductase activity"/>
    <property type="evidence" value="ECO:0007669"/>
    <property type="project" value="InterPro"/>
</dbReference>
<dbReference type="SUPFAM" id="SSF51430">
    <property type="entry name" value="NAD(P)-linked oxidoreductase"/>
    <property type="match status" value="1"/>
</dbReference>
<dbReference type="RefSeq" id="WP_153549127.1">
    <property type="nucleotide sequence ID" value="NZ_WIXK01000012.1"/>
</dbReference>
<reference evidence="2 3" key="1">
    <citation type="submission" date="2019-10" db="EMBL/GenBank/DDBJ databases">
        <title>Epibacterium sp. nov., isolated from seawater.</title>
        <authorList>
            <person name="Zhang X."/>
            <person name="Li N."/>
        </authorList>
    </citation>
    <scope>NUCLEOTIDE SEQUENCE [LARGE SCALE GENOMIC DNA]</scope>
    <source>
        <strain evidence="2 3">SM1969</strain>
    </source>
</reference>
<dbReference type="InterPro" id="IPR023210">
    <property type="entry name" value="NADP_OxRdtase_dom"/>
</dbReference>
<dbReference type="Pfam" id="PF00248">
    <property type="entry name" value="Aldo_ket_red"/>
    <property type="match status" value="1"/>
</dbReference>
<comment type="caution">
    <text evidence="2">The sequence shown here is derived from an EMBL/GenBank/DDBJ whole genome shotgun (WGS) entry which is preliminary data.</text>
</comment>
<dbReference type="InterPro" id="IPR036812">
    <property type="entry name" value="NAD(P)_OxRdtase_dom_sf"/>
</dbReference>
<evidence type="ECO:0000313" key="3">
    <source>
        <dbReference type="Proteomes" id="UP000436694"/>
    </source>
</evidence>
<keyword evidence="3" id="KW-1185">Reference proteome</keyword>
<dbReference type="GO" id="GO:0005829">
    <property type="term" value="C:cytosol"/>
    <property type="evidence" value="ECO:0007669"/>
    <property type="project" value="TreeGrafter"/>
</dbReference>
<accession>A0A844B2B5</accession>
<name>A0A844B2B5_9RHOB</name>
<dbReference type="Gene3D" id="3.20.20.100">
    <property type="entry name" value="NADP-dependent oxidoreductase domain"/>
    <property type="match status" value="1"/>
</dbReference>
<evidence type="ECO:0000259" key="1">
    <source>
        <dbReference type="Pfam" id="PF00248"/>
    </source>
</evidence>
<sequence length="323" mass="34694">MKTHQIGKTNVHVTDLSFGCSGIGNLYRDIPEAEAAEVLACAWQAGIRYFDTAPHYGRGLAEQRLGSFLKGHARDSYVISTKVGRLLSPGQPIAGADGFINPLPNDVRYDYSGDGIEAAFEQSCERLGTSYIDIIYVHDIGTYAHGAANERHFNDLMATGLDRLQKLKDAGRIGAFGLGVNETQVCLDVMAACDIDVILLAGRLTLLDRQGEDELVPLCEARQTSLVLGGIFNSGILATGPVEGAHFDYAPASAEILSKVTALQARADEIKMPLATVAMQYALYHPAAASVLLGTGKVSSLKRNLDALDAPWPEDANWVFDAI</sequence>
<dbReference type="Proteomes" id="UP000436694">
    <property type="component" value="Unassembled WGS sequence"/>
</dbReference>
<protein>
    <submittedName>
        <fullName evidence="2">Aldo/keto reductase</fullName>
    </submittedName>
</protein>
<proteinExistence type="predicted"/>
<dbReference type="InterPro" id="IPR020471">
    <property type="entry name" value="AKR"/>
</dbReference>
<dbReference type="AlphaFoldDB" id="A0A844B2B5"/>
<dbReference type="PANTHER" id="PTHR42686:SF1">
    <property type="entry name" value="GH17980P-RELATED"/>
    <property type="match status" value="1"/>
</dbReference>
<organism evidence="2 3">
    <name type="scientific">Tritonibacter aquimaris</name>
    <dbReference type="NCBI Taxonomy" id="2663379"/>
    <lineage>
        <taxon>Bacteria</taxon>
        <taxon>Pseudomonadati</taxon>
        <taxon>Pseudomonadota</taxon>
        <taxon>Alphaproteobacteria</taxon>
        <taxon>Rhodobacterales</taxon>
        <taxon>Paracoccaceae</taxon>
        <taxon>Tritonibacter</taxon>
    </lineage>
</organism>
<gene>
    <name evidence="2" type="ORF">GG681_16410</name>
</gene>